<sequence length="82" mass="9119">MTRNRLEAFDRDAAVRAQQRLERRSRRRLMKHMVARNAQWRRLAARAMAAGLAAMVATHLVVSEAAADAPAPRAQAGVLEQA</sequence>
<dbReference type="RefSeq" id="WP_258829452.1">
    <property type="nucleotide sequence ID" value="NZ_JANUHA010000015.1"/>
</dbReference>
<accession>A0ABT2AR71</accession>
<comment type="caution">
    <text evidence="1">The sequence shown here is derived from an EMBL/GenBank/DDBJ whole genome shotgun (WGS) entry which is preliminary data.</text>
</comment>
<keyword evidence="2" id="KW-1185">Reference proteome</keyword>
<organism evidence="1 2">
    <name type="scientific">Massilia agri</name>
    <dbReference type="NCBI Taxonomy" id="1886785"/>
    <lineage>
        <taxon>Bacteria</taxon>
        <taxon>Pseudomonadati</taxon>
        <taxon>Pseudomonadota</taxon>
        <taxon>Betaproteobacteria</taxon>
        <taxon>Burkholderiales</taxon>
        <taxon>Oxalobacteraceae</taxon>
        <taxon>Telluria group</taxon>
        <taxon>Massilia</taxon>
    </lineage>
</organism>
<gene>
    <name evidence="1" type="ORF">NX780_19015</name>
</gene>
<proteinExistence type="predicted"/>
<evidence type="ECO:0000313" key="2">
    <source>
        <dbReference type="Proteomes" id="UP001206572"/>
    </source>
</evidence>
<dbReference type="Proteomes" id="UP001206572">
    <property type="component" value="Unassembled WGS sequence"/>
</dbReference>
<reference evidence="1 2" key="1">
    <citation type="submission" date="2022-08" db="EMBL/GenBank/DDBJ databases">
        <title>Reclassification of Massilia species as members of the genera Telluria, Duganella, Pseudoduganella, Mokoshia gen. nov. and Zemynaea gen. nov. using orthogonal and non-orthogonal genome-based approaches.</title>
        <authorList>
            <person name="Bowman J.P."/>
        </authorList>
    </citation>
    <scope>NUCLEOTIDE SEQUENCE [LARGE SCALE GENOMIC DNA]</scope>
    <source>
        <strain evidence="1 2">JCM 31661</strain>
    </source>
</reference>
<dbReference type="EMBL" id="JANUHA010000015">
    <property type="protein sequence ID" value="MCS0598440.1"/>
    <property type="molecule type" value="Genomic_DNA"/>
</dbReference>
<evidence type="ECO:0000313" key="1">
    <source>
        <dbReference type="EMBL" id="MCS0598440.1"/>
    </source>
</evidence>
<protein>
    <submittedName>
        <fullName evidence="1">Uncharacterized protein</fullName>
    </submittedName>
</protein>
<name>A0ABT2AR71_9BURK</name>